<name>A0ABS5HZ63_9GAMM</name>
<dbReference type="InterPro" id="IPR037523">
    <property type="entry name" value="VOC_core"/>
</dbReference>
<evidence type="ECO:0000259" key="1">
    <source>
        <dbReference type="PROSITE" id="PS51819"/>
    </source>
</evidence>
<dbReference type="PROSITE" id="PS51819">
    <property type="entry name" value="VOC"/>
    <property type="match status" value="1"/>
</dbReference>
<dbReference type="RefSeq" id="WP_153663172.1">
    <property type="nucleotide sequence ID" value="NZ_JAAIKR010000002.1"/>
</dbReference>
<dbReference type="EMBL" id="JAAIKR010000002">
    <property type="protein sequence ID" value="MBR9727069.1"/>
    <property type="molecule type" value="Genomic_DNA"/>
</dbReference>
<organism evidence="2 3">
    <name type="scientific">Shewanella intestini</name>
    <dbReference type="NCBI Taxonomy" id="2017544"/>
    <lineage>
        <taxon>Bacteria</taxon>
        <taxon>Pseudomonadati</taxon>
        <taxon>Pseudomonadota</taxon>
        <taxon>Gammaproteobacteria</taxon>
        <taxon>Alteromonadales</taxon>
        <taxon>Shewanellaceae</taxon>
        <taxon>Shewanella</taxon>
    </lineage>
</organism>
<gene>
    <name evidence="2" type="ORF">G3R48_03545</name>
</gene>
<evidence type="ECO:0000313" key="3">
    <source>
        <dbReference type="Proteomes" id="UP000811844"/>
    </source>
</evidence>
<proteinExistence type="predicted"/>
<evidence type="ECO:0000313" key="2">
    <source>
        <dbReference type="EMBL" id="MBR9727069.1"/>
    </source>
</evidence>
<dbReference type="Pfam" id="PF00903">
    <property type="entry name" value="Glyoxalase"/>
    <property type="match status" value="1"/>
</dbReference>
<keyword evidence="3" id="KW-1185">Reference proteome</keyword>
<reference evidence="2 3" key="1">
    <citation type="submission" date="2020-02" db="EMBL/GenBank/DDBJ databases">
        <title>Shewanella WXL01 sp. nov., a marine bacterium isolated from green algae in Luhuitou Fringing Reef (Northern South China Sea).</title>
        <authorList>
            <person name="Wang X."/>
        </authorList>
    </citation>
    <scope>NUCLEOTIDE SEQUENCE [LARGE SCALE GENOMIC DNA]</scope>
    <source>
        <strain evidence="2 3">MCCC 1A01895</strain>
    </source>
</reference>
<sequence length="139" mass="15982">MHLEHLNLVVSDLQQTLAFYQAAMPHWSIRGRGEGLWHGVQRQWVHFGDDYHYLSFNDNGTGQIRDVKSHDLGLGHFAYVVSDIDSLVNRMTLAGFNIAINGATDESHKSVYYIDPNGYEVEFLQYFSDIPSERNKYTD</sequence>
<dbReference type="InterPro" id="IPR004360">
    <property type="entry name" value="Glyas_Fos-R_dOase_dom"/>
</dbReference>
<accession>A0ABS5HZ63</accession>
<dbReference type="Proteomes" id="UP000811844">
    <property type="component" value="Unassembled WGS sequence"/>
</dbReference>
<dbReference type="SUPFAM" id="SSF54593">
    <property type="entry name" value="Glyoxalase/Bleomycin resistance protein/Dihydroxybiphenyl dioxygenase"/>
    <property type="match status" value="1"/>
</dbReference>
<protein>
    <submittedName>
        <fullName evidence="2">VOC family protein</fullName>
    </submittedName>
</protein>
<dbReference type="InterPro" id="IPR029068">
    <property type="entry name" value="Glyas_Bleomycin-R_OHBP_Dase"/>
</dbReference>
<dbReference type="Gene3D" id="3.10.180.10">
    <property type="entry name" value="2,3-Dihydroxybiphenyl 1,2-Dioxygenase, domain 1"/>
    <property type="match status" value="1"/>
</dbReference>
<dbReference type="CDD" id="cd06587">
    <property type="entry name" value="VOC"/>
    <property type="match status" value="1"/>
</dbReference>
<feature type="domain" description="VOC" evidence="1">
    <location>
        <begin position="2"/>
        <end position="126"/>
    </location>
</feature>
<comment type="caution">
    <text evidence="2">The sequence shown here is derived from an EMBL/GenBank/DDBJ whole genome shotgun (WGS) entry which is preliminary data.</text>
</comment>